<sequence>MLKKLVVGALAAGLTFSSAGQVSAASISDFKVNKTGYGDVEKKEDMHHYTFSGTEDVEMRVNFTDSETDGDILKITVREDGNVLWSTTANVKDKAIKVKKGKQYKVSVGIAKANPDVKEFNGAQYSLLVHGNY</sequence>
<comment type="caution">
    <text evidence="2">The sequence shown here is derived from an EMBL/GenBank/DDBJ whole genome shotgun (WGS) entry which is preliminary data.</text>
</comment>
<dbReference type="Gene3D" id="2.60.120.260">
    <property type="entry name" value="Galactose-binding domain-like"/>
    <property type="match status" value="1"/>
</dbReference>
<feature type="chain" id="PRO_5037885582" evidence="1">
    <location>
        <begin position="25"/>
        <end position="133"/>
    </location>
</feature>
<gene>
    <name evidence="2" type="ORF">GCM10007140_30220</name>
</gene>
<evidence type="ECO:0000256" key="1">
    <source>
        <dbReference type="SAM" id="SignalP"/>
    </source>
</evidence>
<organism evidence="2 3">
    <name type="scientific">Priestia taiwanensis</name>
    <dbReference type="NCBI Taxonomy" id="1347902"/>
    <lineage>
        <taxon>Bacteria</taxon>
        <taxon>Bacillati</taxon>
        <taxon>Bacillota</taxon>
        <taxon>Bacilli</taxon>
        <taxon>Bacillales</taxon>
        <taxon>Bacillaceae</taxon>
        <taxon>Priestia</taxon>
    </lineage>
</organism>
<name>A0A917AXL5_9BACI</name>
<reference evidence="2" key="2">
    <citation type="submission" date="2020-09" db="EMBL/GenBank/DDBJ databases">
        <authorList>
            <person name="Sun Q."/>
            <person name="Zhou Y."/>
        </authorList>
    </citation>
    <scope>NUCLEOTIDE SEQUENCE</scope>
    <source>
        <strain evidence="2">CGMCC 1.12698</strain>
    </source>
</reference>
<protein>
    <submittedName>
        <fullName evidence="2">Uncharacterized protein</fullName>
    </submittedName>
</protein>
<dbReference type="EMBL" id="BMFK01000003">
    <property type="protein sequence ID" value="GGE78571.1"/>
    <property type="molecule type" value="Genomic_DNA"/>
</dbReference>
<proteinExistence type="predicted"/>
<evidence type="ECO:0000313" key="3">
    <source>
        <dbReference type="Proteomes" id="UP000605259"/>
    </source>
</evidence>
<dbReference type="Proteomes" id="UP000605259">
    <property type="component" value="Unassembled WGS sequence"/>
</dbReference>
<dbReference type="RefSeq" id="WP_188389337.1">
    <property type="nucleotide sequence ID" value="NZ_BMFK01000003.1"/>
</dbReference>
<feature type="signal peptide" evidence="1">
    <location>
        <begin position="1"/>
        <end position="24"/>
    </location>
</feature>
<keyword evidence="3" id="KW-1185">Reference proteome</keyword>
<dbReference type="AlphaFoldDB" id="A0A917AXL5"/>
<reference evidence="2" key="1">
    <citation type="journal article" date="2014" name="Int. J. Syst. Evol. Microbiol.">
        <title>Complete genome sequence of Corynebacterium casei LMG S-19264T (=DSM 44701T), isolated from a smear-ripened cheese.</title>
        <authorList>
            <consortium name="US DOE Joint Genome Institute (JGI-PGF)"/>
            <person name="Walter F."/>
            <person name="Albersmeier A."/>
            <person name="Kalinowski J."/>
            <person name="Ruckert C."/>
        </authorList>
    </citation>
    <scope>NUCLEOTIDE SEQUENCE</scope>
    <source>
        <strain evidence="2">CGMCC 1.12698</strain>
    </source>
</reference>
<accession>A0A917AXL5</accession>
<keyword evidence="1" id="KW-0732">Signal</keyword>
<evidence type="ECO:0000313" key="2">
    <source>
        <dbReference type="EMBL" id="GGE78571.1"/>
    </source>
</evidence>